<dbReference type="InterPro" id="IPR027417">
    <property type="entry name" value="P-loop_NTPase"/>
</dbReference>
<dbReference type="Proteomes" id="UP000598297">
    <property type="component" value="Unassembled WGS sequence"/>
</dbReference>
<keyword evidence="2" id="KW-1185">Reference proteome</keyword>
<dbReference type="EMBL" id="JAAAHS010000511">
    <property type="protein sequence ID" value="NBE56523.1"/>
    <property type="molecule type" value="Genomic_DNA"/>
</dbReference>
<name>A0A964UW42_9ACTN</name>
<accession>A0A964UW42</accession>
<proteinExistence type="predicted"/>
<dbReference type="GO" id="GO:0005524">
    <property type="term" value="F:ATP binding"/>
    <property type="evidence" value="ECO:0007669"/>
    <property type="project" value="UniProtKB-KW"/>
</dbReference>
<dbReference type="SUPFAM" id="SSF52540">
    <property type="entry name" value="P-loop containing nucleoside triphosphate hydrolases"/>
    <property type="match status" value="1"/>
</dbReference>
<organism evidence="1 2">
    <name type="scientific">Streptomyces boluensis</name>
    <dbReference type="NCBI Taxonomy" id="1775135"/>
    <lineage>
        <taxon>Bacteria</taxon>
        <taxon>Bacillati</taxon>
        <taxon>Actinomycetota</taxon>
        <taxon>Actinomycetes</taxon>
        <taxon>Kitasatosporales</taxon>
        <taxon>Streptomycetaceae</taxon>
        <taxon>Streptomyces</taxon>
    </lineage>
</organism>
<dbReference type="RefSeq" id="WP_161705270.1">
    <property type="nucleotide sequence ID" value="NZ_JAAAHS010000511.1"/>
</dbReference>
<keyword evidence="1" id="KW-0547">Nucleotide-binding</keyword>
<dbReference type="OrthoDB" id="218695at2"/>
<evidence type="ECO:0000313" key="2">
    <source>
        <dbReference type="Proteomes" id="UP000598297"/>
    </source>
</evidence>
<protein>
    <submittedName>
        <fullName evidence="1">ATP-binding protein</fullName>
    </submittedName>
</protein>
<sequence length="640" mass="66511">MTGVATPSHLPQVQQAPHAPHPYIGGRVAVLRALADWRSGRPGAARVVLLTGSPGSGRSHLLTGFLMLCDPEYRGRIAVDALDPSTVPTDLPAPAVPGAAGLTAAQLTWLIAEHYGLRATTTDEVYAELAARQGELAVVVPDVDLAGPVRTSGEPDRVVREVLRPLAAAGNVRLLADVPRAAAEVLAAELPPGTVRIVDLDAPEWADPEGLARQAEALLAQRDDLAGPAGRALAEAVARRAGTSPLVVELAVAGLLAAPAGTAAPAEQALPASLDEVLNSHAYQCGSDPHTLRHLLTPLALAEGDGMPVELWARLVSAIAGQDMSAAIAGAPALIGPFVQSRQEHEDGGTPGRTLVQLLHPALGDAVRAGLRSVRATQSQLAMALLEAVPGQDWGQADPYVRDHIAGHTLEAGLLPQLLTDPGLFVHAAPIALRAAVEAVPWEQLGAPARTYLRTVPLLTRTRASARARAALLESAFVEDGLADYGAAVHRLGIALPWQTLWSIQLPGITDVRLAGLVRREGAPAPVAAFTVPAGTPGARPLGTDDGTALLVYDLQNATAVPGAGPEHLVAHSDADRAAAPLYLTRSRDQVRIWHRDERTVAASLPSMAPFTGADLSPDGFLIVTTDTGAKALRVRGQAA</sequence>
<reference evidence="1" key="1">
    <citation type="submission" date="2020-01" db="EMBL/GenBank/DDBJ databases">
        <title>Whole-genome analyses of novel actinobacteria.</title>
        <authorList>
            <person name="Sahin N."/>
        </authorList>
    </citation>
    <scope>NUCLEOTIDE SEQUENCE</scope>
    <source>
        <strain evidence="1">YC537</strain>
    </source>
</reference>
<dbReference type="AlphaFoldDB" id="A0A964UW42"/>
<comment type="caution">
    <text evidence="1">The sequence shown here is derived from an EMBL/GenBank/DDBJ whole genome shotgun (WGS) entry which is preliminary data.</text>
</comment>
<gene>
    <name evidence="1" type="ORF">GUY60_34860</name>
</gene>
<evidence type="ECO:0000313" key="1">
    <source>
        <dbReference type="EMBL" id="NBE56523.1"/>
    </source>
</evidence>
<keyword evidence="1" id="KW-0067">ATP-binding</keyword>